<dbReference type="Proteomes" id="UP001529085">
    <property type="component" value="Unassembled WGS sequence"/>
</dbReference>
<evidence type="ECO:0000313" key="2">
    <source>
        <dbReference type="EMBL" id="MDG4715161.1"/>
    </source>
</evidence>
<evidence type="ECO:0000256" key="1">
    <source>
        <dbReference type="SAM" id="Phobius"/>
    </source>
</evidence>
<feature type="transmembrane region" description="Helical" evidence="1">
    <location>
        <begin position="86"/>
        <end position="104"/>
    </location>
</feature>
<evidence type="ECO:0008006" key="4">
    <source>
        <dbReference type="Google" id="ProtNLM"/>
    </source>
</evidence>
<organism evidence="2 3">
    <name type="scientific">Winogradskyella marincola</name>
    <dbReference type="NCBI Taxonomy" id="3037795"/>
    <lineage>
        <taxon>Bacteria</taxon>
        <taxon>Pseudomonadati</taxon>
        <taxon>Bacteroidota</taxon>
        <taxon>Flavobacteriia</taxon>
        <taxon>Flavobacteriales</taxon>
        <taxon>Flavobacteriaceae</taxon>
        <taxon>Winogradskyella</taxon>
    </lineage>
</organism>
<dbReference type="RefSeq" id="WP_278004625.1">
    <property type="nucleotide sequence ID" value="NZ_JARSBN010000002.1"/>
</dbReference>
<protein>
    <recommendedName>
        <fullName evidence="4">Zinc-ribbon 15 domain-containing protein</fullName>
    </recommendedName>
</protein>
<name>A0ABT6FZE6_9FLAO</name>
<dbReference type="EMBL" id="JARSBN010000002">
    <property type="protein sequence ID" value="MDG4715161.1"/>
    <property type="molecule type" value="Genomic_DNA"/>
</dbReference>
<keyword evidence="1" id="KW-0472">Membrane</keyword>
<evidence type="ECO:0000313" key="3">
    <source>
        <dbReference type="Proteomes" id="UP001529085"/>
    </source>
</evidence>
<sequence>MIGPAKRLITEEKVKNSSCSHCGEQNTLLAKVFSKMFILKILPFVYGKTTELSCSHCEKVYDKNDTIDPVTQRRVDIIKDDAKHVWFLYLGYVFIITAFIVAVFKDK</sequence>
<comment type="caution">
    <text evidence="2">The sequence shown here is derived from an EMBL/GenBank/DDBJ whole genome shotgun (WGS) entry which is preliminary data.</text>
</comment>
<proteinExistence type="predicted"/>
<reference evidence="2 3" key="1">
    <citation type="submission" date="2023-03" db="EMBL/GenBank/DDBJ databases">
        <title>Strain YYF002 represents a novel species in the genus Winogradskyella isolated from seawater.</title>
        <authorList>
            <person name="Fu Z.-Y."/>
        </authorList>
    </citation>
    <scope>NUCLEOTIDE SEQUENCE [LARGE SCALE GENOMIC DNA]</scope>
    <source>
        <strain evidence="2 3">YYF002</strain>
    </source>
</reference>
<keyword evidence="3" id="KW-1185">Reference proteome</keyword>
<keyword evidence="1" id="KW-0812">Transmembrane</keyword>
<accession>A0ABT6FZE6</accession>
<keyword evidence="1" id="KW-1133">Transmembrane helix</keyword>
<gene>
    <name evidence="2" type="ORF">P7122_04710</name>
</gene>